<dbReference type="GO" id="GO:0016020">
    <property type="term" value="C:membrane"/>
    <property type="evidence" value="ECO:0007669"/>
    <property type="project" value="UniProtKB-SubCell"/>
</dbReference>
<evidence type="ECO:0000256" key="3">
    <source>
        <dbReference type="ARBA" id="ARBA00004991"/>
    </source>
</evidence>
<evidence type="ECO:0000313" key="16">
    <source>
        <dbReference type="EMBL" id="KAK7106885.1"/>
    </source>
</evidence>
<comment type="similarity">
    <text evidence="4">Belongs to the neutral sphingomyelinase family.</text>
</comment>
<feature type="transmembrane region" description="Helical" evidence="14">
    <location>
        <begin position="350"/>
        <end position="375"/>
    </location>
</feature>
<dbReference type="InterPro" id="IPR005135">
    <property type="entry name" value="Endo/exonuclease/phosphatase"/>
</dbReference>
<dbReference type="Pfam" id="PF03372">
    <property type="entry name" value="Exo_endo_phos"/>
    <property type="match status" value="1"/>
</dbReference>
<keyword evidence="10" id="KW-0746">Sphingolipid metabolism</keyword>
<evidence type="ECO:0000256" key="13">
    <source>
        <dbReference type="ARBA" id="ARBA00023136"/>
    </source>
</evidence>
<dbReference type="InterPro" id="IPR038772">
    <property type="entry name" value="Sph/SMPD2-like"/>
</dbReference>
<dbReference type="PANTHER" id="PTHR16320:SF24">
    <property type="entry name" value="PHOSPHODIESTERASE, PUTATIVE-RELATED"/>
    <property type="match status" value="1"/>
</dbReference>
<keyword evidence="17" id="KW-1185">Reference proteome</keyword>
<dbReference type="AlphaFoldDB" id="A0AAN9BNY0"/>
<sequence>MEHLKIVTLNCWGIPIPGISKMRAQRMEAIGRELAKGEYHIAVLEEIWSKDDYKQLCDHICKALPHSHYFYSGAIGSGVCVFSKLPILETFFHRFHLNGQAYKIQHGDWFGGKGVGMCKLEYQGFKINLYATHIHAEYDRANDEYLPHRVSQAFEMSQFIRLTASECDVIIAAGDFNMESSDVGYKLLLTNTPLHDAWEKKVNSVESNKVGATCECPWNMFRDKSLATICPDGKRIDYILFGGQPGTNVSVERCNIALGKVPDQDFPFSDHEGVAAELKISKAAAGRASSSHNRQEDNGVYLQAACDIIHKGVAHTQGSMGRFQLQAVGLAVVLYWLCYTNIAGSNPQPIPLIMAFVKLVLVVVIAALVWLSVVVKRGEMQGLLATKLDLVRLIEEKKKMQ</sequence>
<dbReference type="GO" id="GO:0046872">
    <property type="term" value="F:metal ion binding"/>
    <property type="evidence" value="ECO:0007669"/>
    <property type="project" value="UniProtKB-KW"/>
</dbReference>
<comment type="subcellular location">
    <subcellularLocation>
        <location evidence="1">Membrane</location>
        <topology evidence="1">Multi-pass membrane protein</topology>
    </subcellularLocation>
</comment>
<evidence type="ECO:0000256" key="5">
    <source>
        <dbReference type="ARBA" id="ARBA00012369"/>
    </source>
</evidence>
<dbReference type="InterPro" id="IPR036691">
    <property type="entry name" value="Endo/exonu/phosph_ase_sf"/>
</dbReference>
<keyword evidence="8" id="KW-0378">Hydrolase</keyword>
<dbReference type="EMBL" id="JBAMIC010000004">
    <property type="protein sequence ID" value="KAK7106885.1"/>
    <property type="molecule type" value="Genomic_DNA"/>
</dbReference>
<evidence type="ECO:0000256" key="2">
    <source>
        <dbReference type="ARBA" id="ARBA00004760"/>
    </source>
</evidence>
<dbReference type="PANTHER" id="PTHR16320">
    <property type="entry name" value="SPHINGOMYELINASE FAMILY MEMBER"/>
    <property type="match status" value="1"/>
</dbReference>
<dbReference type="EC" id="3.1.4.12" evidence="5"/>
<comment type="pathway">
    <text evidence="3">Sphingolipid metabolism.</text>
</comment>
<dbReference type="Proteomes" id="UP001374579">
    <property type="component" value="Unassembled WGS sequence"/>
</dbReference>
<feature type="transmembrane region" description="Helical" evidence="14">
    <location>
        <begin position="325"/>
        <end position="344"/>
    </location>
</feature>
<organism evidence="16 17">
    <name type="scientific">Littorina saxatilis</name>
    <dbReference type="NCBI Taxonomy" id="31220"/>
    <lineage>
        <taxon>Eukaryota</taxon>
        <taxon>Metazoa</taxon>
        <taxon>Spiralia</taxon>
        <taxon>Lophotrochozoa</taxon>
        <taxon>Mollusca</taxon>
        <taxon>Gastropoda</taxon>
        <taxon>Caenogastropoda</taxon>
        <taxon>Littorinimorpha</taxon>
        <taxon>Littorinoidea</taxon>
        <taxon>Littorinidae</taxon>
        <taxon>Littorina</taxon>
    </lineage>
</organism>
<name>A0AAN9BNY0_9CAEN</name>
<gene>
    <name evidence="16" type="ORF">V1264_014913</name>
</gene>
<evidence type="ECO:0000256" key="11">
    <source>
        <dbReference type="ARBA" id="ARBA00022989"/>
    </source>
</evidence>
<dbReference type="Gene3D" id="3.60.10.10">
    <property type="entry name" value="Endonuclease/exonuclease/phosphatase"/>
    <property type="match status" value="1"/>
</dbReference>
<evidence type="ECO:0000256" key="1">
    <source>
        <dbReference type="ARBA" id="ARBA00004141"/>
    </source>
</evidence>
<evidence type="ECO:0000259" key="15">
    <source>
        <dbReference type="Pfam" id="PF03372"/>
    </source>
</evidence>
<keyword evidence="6 14" id="KW-0812">Transmembrane</keyword>
<evidence type="ECO:0000256" key="4">
    <source>
        <dbReference type="ARBA" id="ARBA00006335"/>
    </source>
</evidence>
<keyword evidence="12" id="KW-0443">Lipid metabolism</keyword>
<keyword evidence="7" id="KW-0479">Metal-binding</keyword>
<evidence type="ECO:0000256" key="8">
    <source>
        <dbReference type="ARBA" id="ARBA00022801"/>
    </source>
</evidence>
<evidence type="ECO:0000256" key="10">
    <source>
        <dbReference type="ARBA" id="ARBA00022919"/>
    </source>
</evidence>
<evidence type="ECO:0000256" key="14">
    <source>
        <dbReference type="SAM" id="Phobius"/>
    </source>
</evidence>
<proteinExistence type="inferred from homology"/>
<evidence type="ECO:0000256" key="7">
    <source>
        <dbReference type="ARBA" id="ARBA00022723"/>
    </source>
</evidence>
<comment type="caution">
    <text evidence="16">The sequence shown here is derived from an EMBL/GenBank/DDBJ whole genome shotgun (WGS) entry which is preliminary data.</text>
</comment>
<evidence type="ECO:0000256" key="9">
    <source>
        <dbReference type="ARBA" id="ARBA00022842"/>
    </source>
</evidence>
<dbReference type="GO" id="GO:0006665">
    <property type="term" value="P:sphingolipid metabolic process"/>
    <property type="evidence" value="ECO:0007669"/>
    <property type="project" value="UniProtKB-KW"/>
</dbReference>
<comment type="pathway">
    <text evidence="2">Lipid metabolism; sphingolipid metabolism.</text>
</comment>
<keyword evidence="11 14" id="KW-1133">Transmembrane helix</keyword>
<keyword evidence="13 14" id="KW-0472">Membrane</keyword>
<dbReference type="SUPFAM" id="SSF56219">
    <property type="entry name" value="DNase I-like"/>
    <property type="match status" value="1"/>
</dbReference>
<keyword evidence="9" id="KW-0460">Magnesium</keyword>
<feature type="domain" description="Endonuclease/exonuclease/phosphatase" evidence="15">
    <location>
        <begin position="7"/>
        <end position="271"/>
    </location>
</feature>
<evidence type="ECO:0000256" key="12">
    <source>
        <dbReference type="ARBA" id="ARBA00023098"/>
    </source>
</evidence>
<evidence type="ECO:0000313" key="17">
    <source>
        <dbReference type="Proteomes" id="UP001374579"/>
    </source>
</evidence>
<reference evidence="16 17" key="1">
    <citation type="submission" date="2024-02" db="EMBL/GenBank/DDBJ databases">
        <title>Chromosome-scale genome assembly of the rough periwinkle Littorina saxatilis.</title>
        <authorList>
            <person name="De Jode A."/>
            <person name="Faria R."/>
            <person name="Formenti G."/>
            <person name="Sims Y."/>
            <person name="Smith T.P."/>
            <person name="Tracey A."/>
            <person name="Wood J.M.D."/>
            <person name="Zagrodzka Z.B."/>
            <person name="Johannesson K."/>
            <person name="Butlin R.K."/>
            <person name="Leder E.H."/>
        </authorList>
    </citation>
    <scope>NUCLEOTIDE SEQUENCE [LARGE SCALE GENOMIC DNA]</scope>
    <source>
        <strain evidence="16">Snail1</strain>
        <tissue evidence="16">Muscle</tissue>
    </source>
</reference>
<protein>
    <recommendedName>
        <fullName evidence="5">sphingomyelin phosphodiesterase</fullName>
        <ecNumber evidence="5">3.1.4.12</ecNumber>
    </recommendedName>
</protein>
<accession>A0AAN9BNY0</accession>
<dbReference type="GO" id="GO:0004767">
    <property type="term" value="F:sphingomyelin phosphodiesterase activity"/>
    <property type="evidence" value="ECO:0007669"/>
    <property type="project" value="UniProtKB-EC"/>
</dbReference>
<evidence type="ECO:0000256" key="6">
    <source>
        <dbReference type="ARBA" id="ARBA00022692"/>
    </source>
</evidence>